<protein>
    <recommendedName>
        <fullName evidence="3">Flagellar protein FlaG</fullName>
    </recommendedName>
</protein>
<dbReference type="AlphaFoldDB" id="A0A8J2YG20"/>
<evidence type="ECO:0008006" key="3">
    <source>
        <dbReference type="Google" id="ProtNLM"/>
    </source>
</evidence>
<reference evidence="1" key="1">
    <citation type="journal article" date="2014" name="Int. J. Syst. Evol. Microbiol.">
        <title>Complete genome sequence of Corynebacterium casei LMG S-19264T (=DSM 44701T), isolated from a smear-ripened cheese.</title>
        <authorList>
            <consortium name="US DOE Joint Genome Institute (JGI-PGF)"/>
            <person name="Walter F."/>
            <person name="Albersmeier A."/>
            <person name="Kalinowski J."/>
            <person name="Ruckert C."/>
        </authorList>
    </citation>
    <scope>NUCLEOTIDE SEQUENCE</scope>
    <source>
        <strain evidence="1">CGMCC 1.15371</strain>
    </source>
</reference>
<evidence type="ECO:0000313" key="1">
    <source>
        <dbReference type="EMBL" id="GGE36284.1"/>
    </source>
</evidence>
<dbReference type="SUPFAM" id="SSF160214">
    <property type="entry name" value="FlaG-like"/>
    <property type="match status" value="1"/>
</dbReference>
<keyword evidence="2" id="KW-1185">Reference proteome</keyword>
<name>A0A8J2YG20_9BACL</name>
<dbReference type="Pfam" id="PF03646">
    <property type="entry name" value="FlaG"/>
    <property type="match status" value="1"/>
</dbReference>
<sequence length="116" mass="13056">MSMELTVASGALVQSSSSNLEYVGGHHQAAGLQETDHTQGQQQKHLLGKAVDQLNQMIQIHHTELHFVLHDKLDTYYVQVVDEDSQQVLREIPPKKILDIYASMLQHMGLLVDDKI</sequence>
<dbReference type="Gene3D" id="3.30.160.170">
    <property type="entry name" value="FlaG-like"/>
    <property type="match status" value="1"/>
</dbReference>
<proteinExistence type="predicted"/>
<comment type="caution">
    <text evidence="1">The sequence shown here is derived from an EMBL/GenBank/DDBJ whole genome shotgun (WGS) entry which is preliminary data.</text>
</comment>
<organism evidence="1 2">
    <name type="scientific">Pullulanibacillus camelliae</name>
    <dbReference type="NCBI Taxonomy" id="1707096"/>
    <lineage>
        <taxon>Bacteria</taxon>
        <taxon>Bacillati</taxon>
        <taxon>Bacillota</taxon>
        <taxon>Bacilli</taxon>
        <taxon>Bacillales</taxon>
        <taxon>Sporolactobacillaceae</taxon>
        <taxon>Pullulanibacillus</taxon>
    </lineage>
</organism>
<dbReference type="InterPro" id="IPR005186">
    <property type="entry name" value="FlaG"/>
</dbReference>
<dbReference type="EMBL" id="BMIR01000005">
    <property type="protein sequence ID" value="GGE36284.1"/>
    <property type="molecule type" value="Genomic_DNA"/>
</dbReference>
<dbReference type="Proteomes" id="UP000628775">
    <property type="component" value="Unassembled WGS sequence"/>
</dbReference>
<dbReference type="RefSeq" id="WP_188691239.1">
    <property type="nucleotide sequence ID" value="NZ_BMIR01000005.1"/>
</dbReference>
<dbReference type="InterPro" id="IPR035924">
    <property type="entry name" value="FlaG-like_sf"/>
</dbReference>
<gene>
    <name evidence="1" type="ORF">GCM10011391_13870</name>
</gene>
<reference evidence="1" key="2">
    <citation type="submission" date="2020-09" db="EMBL/GenBank/DDBJ databases">
        <authorList>
            <person name="Sun Q."/>
            <person name="Zhou Y."/>
        </authorList>
    </citation>
    <scope>NUCLEOTIDE SEQUENCE</scope>
    <source>
        <strain evidence="1">CGMCC 1.15371</strain>
    </source>
</reference>
<evidence type="ECO:0000313" key="2">
    <source>
        <dbReference type="Proteomes" id="UP000628775"/>
    </source>
</evidence>
<dbReference type="PANTHER" id="PTHR37166">
    <property type="entry name" value="PROTEIN FLAG"/>
    <property type="match status" value="1"/>
</dbReference>
<accession>A0A8J2YG20</accession>
<dbReference type="PANTHER" id="PTHR37166:SF1">
    <property type="entry name" value="PROTEIN FLAG"/>
    <property type="match status" value="1"/>
</dbReference>